<dbReference type="InterPro" id="IPR009554">
    <property type="entry name" value="Phageshock_PspB"/>
</dbReference>
<proteinExistence type="predicted"/>
<evidence type="ECO:0000313" key="3">
    <source>
        <dbReference type="EMBL" id="QOL00393.1"/>
    </source>
</evidence>
<protein>
    <submittedName>
        <fullName evidence="3">Phage shock protein B</fullName>
    </submittedName>
</protein>
<gene>
    <name evidence="3" type="primary">pspB</name>
</gene>
<evidence type="ECO:0000256" key="2">
    <source>
        <dbReference type="SAM" id="Phobius"/>
    </source>
</evidence>
<keyword evidence="2" id="KW-0812">Transmembrane</keyword>
<name>A0A7L9QBV7_9ZZZZ</name>
<feature type="region of interest" description="Disordered" evidence="1">
    <location>
        <begin position="60"/>
        <end position="80"/>
    </location>
</feature>
<dbReference type="AlphaFoldDB" id="A0A7L9QBV7"/>
<evidence type="ECO:0000256" key="1">
    <source>
        <dbReference type="SAM" id="MobiDB-lite"/>
    </source>
</evidence>
<accession>A0A7L9QBV7</accession>
<sequence length="80" mass="9233">MMADIDLNAVAIIFVAFVLPMWIVFHYVSRWRASRGLAAQDEKLLTDLWDAARRMEERLDNLERALGPEPQKPEPRRGAP</sequence>
<dbReference type="GO" id="GO:0006355">
    <property type="term" value="P:regulation of DNA-templated transcription"/>
    <property type="evidence" value="ECO:0007669"/>
    <property type="project" value="InterPro"/>
</dbReference>
<dbReference type="Pfam" id="PF06667">
    <property type="entry name" value="PspB"/>
    <property type="match status" value="1"/>
</dbReference>
<reference evidence="3" key="1">
    <citation type="submission" date="2020-09" db="EMBL/GenBank/DDBJ databases">
        <title>A new high-throughput screening method to detect antimicrobial volatiles from metagenomic clone libraries.</title>
        <authorList>
            <person name="Stocker F."/>
            <person name="Obermeier M."/>
            <person name="Resch K."/>
            <person name="Berg G."/>
            <person name="Mueller Bogota C.A."/>
        </authorList>
    </citation>
    <scope>NUCLEOTIDE SEQUENCE</scope>
</reference>
<dbReference type="NCBIfam" id="TIGR02976">
    <property type="entry name" value="phageshock_pspB"/>
    <property type="match status" value="1"/>
</dbReference>
<keyword evidence="2" id="KW-0472">Membrane</keyword>
<feature type="transmembrane region" description="Helical" evidence="2">
    <location>
        <begin position="6"/>
        <end position="28"/>
    </location>
</feature>
<dbReference type="EMBL" id="MW000468">
    <property type="protein sequence ID" value="QOL00393.1"/>
    <property type="molecule type" value="Genomic_DNA"/>
</dbReference>
<keyword evidence="2" id="KW-1133">Transmembrane helix</keyword>
<feature type="compositionally biased region" description="Basic and acidic residues" evidence="1">
    <location>
        <begin position="71"/>
        <end position="80"/>
    </location>
</feature>
<organism evidence="3">
    <name type="scientific">uncultured organism</name>
    <dbReference type="NCBI Taxonomy" id="155900"/>
    <lineage>
        <taxon>unclassified sequences</taxon>
        <taxon>environmental samples</taxon>
    </lineage>
</organism>